<name>A0A843VMS5_COLES</name>
<dbReference type="AlphaFoldDB" id="A0A843VMS5"/>
<protein>
    <submittedName>
        <fullName evidence="1">Uncharacterized protein</fullName>
    </submittedName>
</protein>
<gene>
    <name evidence="1" type="ORF">Taro_025243</name>
</gene>
<evidence type="ECO:0000313" key="2">
    <source>
        <dbReference type="Proteomes" id="UP000652761"/>
    </source>
</evidence>
<proteinExistence type="predicted"/>
<evidence type="ECO:0000313" key="1">
    <source>
        <dbReference type="EMBL" id="MQL92609.1"/>
    </source>
</evidence>
<sequence>MRDLRVRVGETVVAAADAARGVETVVLPLPGKCDGGSGEDDMAEIGLDRRDLKGRTEMRAFEAGGGGREVAPGLPALGRQAAREEAAMRAGFGGLGMAGVTTRRIGNKRRTGRFPRIRRLRSSWAGRSSPKRLGYPASPNPRYSSAPPFRCLLWGSDDAPRAPLRLSSVGFRAQHSSLPSERGRNSCAPASVFVCAGEVAAGTAASHGGHNCKCAPQLADGSEHAWKVPGYAPPMSKKETLAL</sequence>
<dbReference type="Proteomes" id="UP000652761">
    <property type="component" value="Unassembled WGS sequence"/>
</dbReference>
<comment type="caution">
    <text evidence="1">The sequence shown here is derived from an EMBL/GenBank/DDBJ whole genome shotgun (WGS) entry which is preliminary data.</text>
</comment>
<organism evidence="1 2">
    <name type="scientific">Colocasia esculenta</name>
    <name type="common">Wild taro</name>
    <name type="synonym">Arum esculentum</name>
    <dbReference type="NCBI Taxonomy" id="4460"/>
    <lineage>
        <taxon>Eukaryota</taxon>
        <taxon>Viridiplantae</taxon>
        <taxon>Streptophyta</taxon>
        <taxon>Embryophyta</taxon>
        <taxon>Tracheophyta</taxon>
        <taxon>Spermatophyta</taxon>
        <taxon>Magnoliopsida</taxon>
        <taxon>Liliopsida</taxon>
        <taxon>Araceae</taxon>
        <taxon>Aroideae</taxon>
        <taxon>Colocasieae</taxon>
        <taxon>Colocasia</taxon>
    </lineage>
</organism>
<dbReference type="EMBL" id="NMUH01001464">
    <property type="protein sequence ID" value="MQL92609.1"/>
    <property type="molecule type" value="Genomic_DNA"/>
</dbReference>
<reference evidence="1" key="1">
    <citation type="submission" date="2017-07" db="EMBL/GenBank/DDBJ databases">
        <title>Taro Niue Genome Assembly and Annotation.</title>
        <authorList>
            <person name="Atibalentja N."/>
            <person name="Keating K."/>
            <person name="Fields C.J."/>
        </authorList>
    </citation>
    <scope>NUCLEOTIDE SEQUENCE</scope>
    <source>
        <strain evidence="1">Niue_2</strain>
        <tissue evidence="1">Leaf</tissue>
    </source>
</reference>
<accession>A0A843VMS5</accession>
<keyword evidence="2" id="KW-1185">Reference proteome</keyword>